<keyword evidence="1" id="KW-0472">Membrane</keyword>
<dbReference type="GO" id="GO:0042925">
    <property type="term" value="F:benzoate transmembrane transporter activity"/>
    <property type="evidence" value="ECO:0007669"/>
    <property type="project" value="InterPro"/>
</dbReference>
<dbReference type="Pfam" id="PF03594">
    <property type="entry name" value="BenE"/>
    <property type="match status" value="1"/>
</dbReference>
<gene>
    <name evidence="2" type="ORF">DCS45_09025</name>
</gene>
<proteinExistence type="predicted"/>
<evidence type="ECO:0000256" key="1">
    <source>
        <dbReference type="SAM" id="Phobius"/>
    </source>
</evidence>
<dbReference type="PANTHER" id="PTHR30199:SF0">
    <property type="entry name" value="INNER MEMBRANE PROTEIN YDCO"/>
    <property type="match status" value="1"/>
</dbReference>
<dbReference type="Proteomes" id="UP000264719">
    <property type="component" value="Unassembled WGS sequence"/>
</dbReference>
<keyword evidence="1" id="KW-0812">Transmembrane</keyword>
<comment type="caution">
    <text evidence="2">The sequence shown here is derived from an EMBL/GenBank/DDBJ whole genome shotgun (WGS) entry which is preliminary data.</text>
</comment>
<protein>
    <submittedName>
        <fullName evidence="2">Benzoate transporter</fullName>
    </submittedName>
</protein>
<reference evidence="2 3" key="1">
    <citation type="journal article" date="2018" name="Nat. Biotechnol.">
        <title>A standardized bacterial taxonomy based on genome phylogeny substantially revises the tree of life.</title>
        <authorList>
            <person name="Parks D.H."/>
            <person name="Chuvochina M."/>
            <person name="Waite D.W."/>
            <person name="Rinke C."/>
            <person name="Skarshewski A."/>
            <person name="Chaumeil P.A."/>
            <person name="Hugenholtz P."/>
        </authorList>
    </citation>
    <scope>NUCLEOTIDE SEQUENCE [LARGE SCALE GENOMIC DNA]</scope>
    <source>
        <strain evidence="2">UBA9169</strain>
    </source>
</reference>
<feature type="non-terminal residue" evidence="2">
    <location>
        <position position="131"/>
    </location>
</feature>
<dbReference type="EMBL" id="DMVW01000089">
    <property type="protein sequence ID" value="HAR52004.1"/>
    <property type="molecule type" value="Genomic_DNA"/>
</dbReference>
<accession>A0A348WBU2</accession>
<dbReference type="AlphaFoldDB" id="A0A348WBU2"/>
<organism evidence="2 3">
    <name type="scientific">Roseovarius nubinhibens</name>
    <dbReference type="NCBI Taxonomy" id="314263"/>
    <lineage>
        <taxon>Bacteria</taxon>
        <taxon>Pseudomonadati</taxon>
        <taxon>Pseudomonadota</taxon>
        <taxon>Alphaproteobacteria</taxon>
        <taxon>Rhodobacterales</taxon>
        <taxon>Roseobacteraceae</taxon>
        <taxon>Roseovarius</taxon>
    </lineage>
</organism>
<feature type="transmembrane region" description="Helical" evidence="1">
    <location>
        <begin position="36"/>
        <end position="58"/>
    </location>
</feature>
<feature type="transmembrane region" description="Helical" evidence="1">
    <location>
        <begin position="65"/>
        <end position="84"/>
    </location>
</feature>
<feature type="transmembrane region" description="Helical" evidence="1">
    <location>
        <begin position="90"/>
        <end position="107"/>
    </location>
</feature>
<dbReference type="GO" id="GO:0005886">
    <property type="term" value="C:plasma membrane"/>
    <property type="evidence" value="ECO:0007669"/>
    <property type="project" value="TreeGrafter"/>
</dbReference>
<dbReference type="PANTHER" id="PTHR30199">
    <property type="entry name" value="MFS FAMILY TRANSPORTER, PREDICTED SUBSTRATE BENZOATE"/>
    <property type="match status" value="1"/>
</dbReference>
<name>A0A348WBU2_9RHOB</name>
<keyword evidence="1" id="KW-1133">Transmembrane helix</keyword>
<evidence type="ECO:0000313" key="2">
    <source>
        <dbReference type="EMBL" id="HAR52004.1"/>
    </source>
</evidence>
<evidence type="ECO:0000313" key="3">
    <source>
        <dbReference type="Proteomes" id="UP000264719"/>
    </source>
</evidence>
<dbReference type="InterPro" id="IPR004711">
    <property type="entry name" value="Benzoate_Transporter"/>
</dbReference>
<sequence>MRVSVVLSALVAVLVGFGGSVAIVLAGADALGATAAQKATWISVLCLSMLVTSGYLSIRHRLPIITAWSTPGAALLAGTAGVGMGEATGAFLLAGALLVLTGLIPALERLIARIPGEVASAMLAGVLFAFV</sequence>